<dbReference type="InterPro" id="IPR036271">
    <property type="entry name" value="Tet_transcr_reg_TetR-rel_C_sf"/>
</dbReference>
<feature type="DNA-binding region" description="H-T-H motif" evidence="2">
    <location>
        <begin position="41"/>
        <end position="60"/>
    </location>
</feature>
<name>A0ABS0ESS7_9BURK</name>
<dbReference type="InterPro" id="IPR039536">
    <property type="entry name" value="TetR_C_Proteobacteria"/>
</dbReference>
<evidence type="ECO:0000256" key="1">
    <source>
        <dbReference type="ARBA" id="ARBA00023125"/>
    </source>
</evidence>
<accession>A0ABS0ESS7</accession>
<dbReference type="Pfam" id="PF00440">
    <property type="entry name" value="TetR_N"/>
    <property type="match status" value="1"/>
</dbReference>
<dbReference type="InterPro" id="IPR050109">
    <property type="entry name" value="HTH-type_TetR-like_transc_reg"/>
</dbReference>
<dbReference type="Proteomes" id="UP000657372">
    <property type="component" value="Unassembled WGS sequence"/>
</dbReference>
<dbReference type="InterPro" id="IPR009057">
    <property type="entry name" value="Homeodomain-like_sf"/>
</dbReference>
<dbReference type="SUPFAM" id="SSF48498">
    <property type="entry name" value="Tetracyclin repressor-like, C-terminal domain"/>
    <property type="match status" value="1"/>
</dbReference>
<keyword evidence="5" id="KW-1185">Reference proteome</keyword>
<keyword evidence="1 2" id="KW-0238">DNA-binding</keyword>
<dbReference type="Gene3D" id="1.10.10.60">
    <property type="entry name" value="Homeodomain-like"/>
    <property type="match status" value="1"/>
</dbReference>
<dbReference type="InterPro" id="IPR001647">
    <property type="entry name" value="HTH_TetR"/>
</dbReference>
<dbReference type="EMBL" id="JADOEL010000002">
    <property type="protein sequence ID" value="MBF8176912.1"/>
    <property type="molecule type" value="Genomic_DNA"/>
</dbReference>
<comment type="caution">
    <text evidence="4">The sequence shown here is derived from an EMBL/GenBank/DDBJ whole genome shotgun (WGS) entry which is preliminary data.</text>
</comment>
<organism evidence="4 5">
    <name type="scientific">Herminiimonas contaminans</name>
    <dbReference type="NCBI Taxonomy" id="1111140"/>
    <lineage>
        <taxon>Bacteria</taxon>
        <taxon>Pseudomonadati</taxon>
        <taxon>Pseudomonadota</taxon>
        <taxon>Betaproteobacteria</taxon>
        <taxon>Burkholderiales</taxon>
        <taxon>Oxalobacteraceae</taxon>
        <taxon>Herminiimonas</taxon>
    </lineage>
</organism>
<feature type="domain" description="HTH tetR-type" evidence="3">
    <location>
        <begin position="18"/>
        <end position="78"/>
    </location>
</feature>
<dbReference type="PANTHER" id="PTHR30055">
    <property type="entry name" value="HTH-TYPE TRANSCRIPTIONAL REGULATOR RUTR"/>
    <property type="match status" value="1"/>
</dbReference>
<dbReference type="PANTHER" id="PTHR30055:SF146">
    <property type="entry name" value="HTH-TYPE TRANSCRIPTIONAL DUAL REGULATOR CECR"/>
    <property type="match status" value="1"/>
</dbReference>
<reference evidence="4 5" key="1">
    <citation type="submission" date="2020-11" db="EMBL/GenBank/DDBJ databases">
        <title>WGS of Herminiimonas contaminans strain Marseille-Q4544 isolated from planarians Schmidtea mediterranea.</title>
        <authorList>
            <person name="Kangale L."/>
        </authorList>
    </citation>
    <scope>NUCLEOTIDE SEQUENCE [LARGE SCALE GENOMIC DNA]</scope>
    <source>
        <strain evidence="4 5">Marseille-Q4544</strain>
    </source>
</reference>
<evidence type="ECO:0000313" key="5">
    <source>
        <dbReference type="Proteomes" id="UP000657372"/>
    </source>
</evidence>
<dbReference type="PROSITE" id="PS50977">
    <property type="entry name" value="HTH_TETR_2"/>
    <property type="match status" value="1"/>
</dbReference>
<dbReference type="SUPFAM" id="SSF46689">
    <property type="entry name" value="Homeodomain-like"/>
    <property type="match status" value="1"/>
</dbReference>
<dbReference type="Gene3D" id="1.10.357.10">
    <property type="entry name" value="Tetracycline Repressor, domain 2"/>
    <property type="match status" value="1"/>
</dbReference>
<proteinExistence type="predicted"/>
<evidence type="ECO:0000256" key="2">
    <source>
        <dbReference type="PROSITE-ProRule" id="PRU00335"/>
    </source>
</evidence>
<sequence>MSVVASESSRVAPTQKGEARRQRLLETAADAFLEFGYADVSMQEIVRQAGGSASTAYQLFGNKEGLLIAVLQRELEQLRNQVFAEEVFALPVAQALEAIAQRMVAHSVQQRSVQFYRLVMAECHRLEKMSDYLRQQVAIQIYHPLERCLRAACARGELQIDDPEQAARMLGNLINGIAQEARLEGGYANGPAERDRQACSYSIHMFLRAYRST</sequence>
<gene>
    <name evidence="4" type="ORF">IXC47_04360</name>
</gene>
<dbReference type="Pfam" id="PF14246">
    <property type="entry name" value="TetR_C_7"/>
    <property type="match status" value="1"/>
</dbReference>
<evidence type="ECO:0000313" key="4">
    <source>
        <dbReference type="EMBL" id="MBF8176912.1"/>
    </source>
</evidence>
<dbReference type="RefSeq" id="WP_195874801.1">
    <property type="nucleotide sequence ID" value="NZ_JADOEL010000002.1"/>
</dbReference>
<dbReference type="PRINTS" id="PR00455">
    <property type="entry name" value="HTHTETR"/>
</dbReference>
<evidence type="ECO:0000259" key="3">
    <source>
        <dbReference type="PROSITE" id="PS50977"/>
    </source>
</evidence>
<protein>
    <submittedName>
        <fullName evidence="4">TetR/AcrR family transcriptional regulator</fullName>
    </submittedName>
</protein>